<feature type="transmembrane region" description="Helical" evidence="8">
    <location>
        <begin position="184"/>
        <end position="202"/>
    </location>
</feature>
<evidence type="ECO:0000256" key="1">
    <source>
        <dbReference type="ARBA" id="ARBA00001917"/>
    </source>
</evidence>
<evidence type="ECO:0000256" key="7">
    <source>
        <dbReference type="SAM" id="MobiDB-lite"/>
    </source>
</evidence>
<evidence type="ECO:0000256" key="4">
    <source>
        <dbReference type="ARBA" id="ARBA00024042"/>
    </source>
</evidence>
<feature type="domain" description="FMN hydroxy acid dehydrogenase" evidence="9">
    <location>
        <begin position="350"/>
        <end position="719"/>
    </location>
</feature>
<evidence type="ECO:0000256" key="2">
    <source>
        <dbReference type="ARBA" id="ARBA00013087"/>
    </source>
</evidence>
<feature type="compositionally biased region" description="Polar residues" evidence="7">
    <location>
        <begin position="547"/>
        <end position="558"/>
    </location>
</feature>
<sequence length="724" mass="84289">MASIMRIIIHRIKIFFPSSSSSKQFVKIGNIMDEFFKCLKYYIFRLEYSIDDYQNRRIQWTYQTFRRSIWLTLSFWLNINSIYKDQILFFHTCYSHLSMLEYLWFDLFREILTYKFKVNELIIKYSRFNDDELEPEYRGYLSRFVQIGNLSSNVLNVVIFIVLVEFYLLVIYRFHSFYQNDEISMFFMIIFIILITNSFYRLQYLDGQLFGVMRYLLYFIELLKLRMKRMISQLRQSCCCGKFSSINYRLFWPMFTKEYVQLYYEVAIFNQTLGSRTIMQWIGRTQQLQRKNIRLSPRNVIKTNLFAQTMSNNQFGISCGQHRSGFFPNFGQTTNNMGILNLDSKSITTTQPAPVVNLDDIEKEARKRLKKSAFDYYRSGATNEYTLRENDRAFQRILIRPRVLANDVSQRSISTTVLGIPISFPVCVAPTAMQKMANEMGEIANARACQAEATIMTLSTISTTSLEDVARATPNSAKFFQLYIYKNRDLTRQLVKRAEQAGYRALVLTVDTPFMGQRYADERNQFTLPPNLRMANFPKDQEESNRIQKVSSNEPSSGLTEYTSQLFDQSLTWKDVDWLKSITRLPIITKGIMTPEDALLALEHGVDAILVSNHGGRQLDTVPATIDVLPDIINVVRGRCEVYLDGGIRRGTDIFKAIALGARAVFIGRPMVYGLAYNGVDGARRVLQILRNEFDKTMALSGCSRLEHINQSMLIRRKQLTAKL</sequence>
<protein>
    <recommendedName>
        <fullName evidence="2">(S)-2-hydroxy-acid oxidase</fullName>
        <ecNumber evidence="2">1.1.3.15</ecNumber>
    </recommendedName>
</protein>
<keyword evidence="8" id="KW-0812">Transmembrane</keyword>
<dbReference type="EC" id="1.1.3.15" evidence="2"/>
<keyword evidence="3" id="KW-0560">Oxidoreductase</keyword>
<dbReference type="InterPro" id="IPR012133">
    <property type="entry name" value="Alpha-hydoxy_acid_DH_FMN"/>
</dbReference>
<evidence type="ECO:0000313" key="11">
    <source>
        <dbReference type="Proteomes" id="UP000790347"/>
    </source>
</evidence>
<dbReference type="GO" id="GO:0003973">
    <property type="term" value="F:(S)-2-hydroxy-acid oxidase activity"/>
    <property type="evidence" value="ECO:0007669"/>
    <property type="project" value="UniProtKB-EC"/>
</dbReference>
<dbReference type="GO" id="GO:0010181">
    <property type="term" value="F:FMN binding"/>
    <property type="evidence" value="ECO:0007669"/>
    <property type="project" value="InterPro"/>
</dbReference>
<dbReference type="InterPro" id="IPR008259">
    <property type="entry name" value="FMN_hydac_DH_AS"/>
</dbReference>
<keyword evidence="11" id="KW-1185">Reference proteome</keyword>
<dbReference type="Pfam" id="PF01070">
    <property type="entry name" value="FMN_dh"/>
    <property type="match status" value="1"/>
</dbReference>
<dbReference type="EMBL" id="ASGP02000008">
    <property type="protein sequence ID" value="KAH9493646.1"/>
    <property type="molecule type" value="Genomic_DNA"/>
</dbReference>
<name>A0A922KU80_DERFA</name>
<dbReference type="InterPro" id="IPR037396">
    <property type="entry name" value="FMN_HAD"/>
</dbReference>
<dbReference type="Gene3D" id="3.20.20.70">
    <property type="entry name" value="Aldolase class I"/>
    <property type="match status" value="1"/>
</dbReference>
<comment type="cofactor">
    <cofactor evidence="1">
        <name>FMN</name>
        <dbReference type="ChEBI" id="CHEBI:58210"/>
    </cofactor>
</comment>
<dbReference type="PANTHER" id="PTHR10578:SF149">
    <property type="entry name" value="2-HYDROXYACID OXIDASE 2"/>
    <property type="match status" value="1"/>
</dbReference>
<keyword evidence="8" id="KW-1133">Transmembrane helix</keyword>
<keyword evidence="8" id="KW-0472">Membrane</keyword>
<dbReference type="Proteomes" id="UP000790347">
    <property type="component" value="Unassembled WGS sequence"/>
</dbReference>
<proteinExistence type="inferred from homology"/>
<dbReference type="PROSITE" id="PS00557">
    <property type="entry name" value="FMN_HYDROXY_ACID_DH_1"/>
    <property type="match status" value="1"/>
</dbReference>
<dbReference type="AlphaFoldDB" id="A0A922KU80"/>
<evidence type="ECO:0000256" key="8">
    <source>
        <dbReference type="SAM" id="Phobius"/>
    </source>
</evidence>
<comment type="catalytic activity">
    <reaction evidence="5">
        <text>a (2S)-2-hydroxycarboxylate + O2 = a 2-oxocarboxylate + H2O2</text>
        <dbReference type="Rhea" id="RHEA:16789"/>
        <dbReference type="ChEBI" id="CHEBI:15379"/>
        <dbReference type="ChEBI" id="CHEBI:16240"/>
        <dbReference type="ChEBI" id="CHEBI:35179"/>
        <dbReference type="ChEBI" id="CHEBI:58123"/>
        <dbReference type="EC" id="1.1.3.15"/>
    </reaction>
    <physiologicalReaction direction="left-to-right" evidence="5">
        <dbReference type="Rhea" id="RHEA:16790"/>
    </physiologicalReaction>
</comment>
<dbReference type="SUPFAM" id="SSF51395">
    <property type="entry name" value="FMN-linked oxidoreductases"/>
    <property type="match status" value="1"/>
</dbReference>
<feature type="region of interest" description="Disordered" evidence="7">
    <location>
        <begin position="537"/>
        <end position="558"/>
    </location>
</feature>
<gene>
    <name evidence="10" type="primary">HAO1</name>
    <name evidence="10" type="ORF">DERF_014386</name>
</gene>
<comment type="similarity">
    <text evidence="4">Belongs to the FMN-dependent alpha-hydroxy acid dehydrogenase family.</text>
</comment>
<evidence type="ECO:0000313" key="10">
    <source>
        <dbReference type="EMBL" id="KAH9493646.1"/>
    </source>
</evidence>
<dbReference type="PROSITE" id="PS51349">
    <property type="entry name" value="FMN_HYDROXY_ACID_DH_2"/>
    <property type="match status" value="1"/>
</dbReference>
<dbReference type="PANTHER" id="PTHR10578">
    <property type="entry name" value="S -2-HYDROXY-ACID OXIDASE-RELATED"/>
    <property type="match status" value="1"/>
</dbReference>
<dbReference type="InterPro" id="IPR000262">
    <property type="entry name" value="FMN-dep_DH"/>
</dbReference>
<evidence type="ECO:0000256" key="3">
    <source>
        <dbReference type="ARBA" id="ARBA00023002"/>
    </source>
</evidence>
<accession>A0A922KU80</accession>
<dbReference type="CDD" id="cd02809">
    <property type="entry name" value="alpha_hydroxyacid_oxid_FMN"/>
    <property type="match status" value="1"/>
</dbReference>
<evidence type="ECO:0000256" key="6">
    <source>
        <dbReference type="ARBA" id="ARBA00029327"/>
    </source>
</evidence>
<evidence type="ECO:0000256" key="5">
    <source>
        <dbReference type="ARBA" id="ARBA00029325"/>
    </source>
</evidence>
<reference evidence="10" key="2">
    <citation type="journal article" date="2022" name="Res Sq">
        <title>Comparative Genomics Reveals Insights into the Divergent Evolution of Astigmatic Mites and Household Pest Adaptations.</title>
        <authorList>
            <person name="Xiong Q."/>
            <person name="Wan A.T.-Y."/>
            <person name="Liu X.-Y."/>
            <person name="Fung C.S.-H."/>
            <person name="Xiao X."/>
            <person name="Malainual N."/>
            <person name="Hou J."/>
            <person name="Wang L."/>
            <person name="Wang M."/>
            <person name="Yang K."/>
            <person name="Cui Y."/>
            <person name="Leung E."/>
            <person name="Nong W."/>
            <person name="Shin S.-K."/>
            <person name="Au S."/>
            <person name="Jeong K.Y."/>
            <person name="Chew F.T."/>
            <person name="Hui J."/>
            <person name="Leung T.F."/>
            <person name="Tungtrongchitr A."/>
            <person name="Zhong N."/>
            <person name="Liu Z."/>
            <person name="Tsui S."/>
        </authorList>
    </citation>
    <scope>NUCLEOTIDE SEQUENCE</scope>
    <source>
        <strain evidence="10">Derf</strain>
        <tissue evidence="10">Whole organism</tissue>
    </source>
</reference>
<comment type="catalytic activity">
    <reaction evidence="6">
        <text>2-hydroxyoctanoate + O2 = 2-oxooctanoate + H2O2</text>
        <dbReference type="Rhea" id="RHEA:67940"/>
        <dbReference type="ChEBI" id="CHEBI:15379"/>
        <dbReference type="ChEBI" id="CHEBI:16240"/>
        <dbReference type="ChEBI" id="CHEBI:133514"/>
        <dbReference type="ChEBI" id="CHEBI:176689"/>
    </reaction>
    <physiologicalReaction direction="left-to-right" evidence="6">
        <dbReference type="Rhea" id="RHEA:67941"/>
    </physiologicalReaction>
</comment>
<reference evidence="10" key="1">
    <citation type="submission" date="2013-05" db="EMBL/GenBank/DDBJ databases">
        <authorList>
            <person name="Yim A.K.Y."/>
            <person name="Chan T.F."/>
            <person name="Ji K.M."/>
            <person name="Liu X.Y."/>
            <person name="Zhou J.W."/>
            <person name="Li R.Q."/>
            <person name="Yang K.Y."/>
            <person name="Li J."/>
            <person name="Li M."/>
            <person name="Law P.T.W."/>
            <person name="Wu Y.L."/>
            <person name="Cai Z.L."/>
            <person name="Qin H."/>
            <person name="Bao Y."/>
            <person name="Leung R.K.K."/>
            <person name="Ng P.K.S."/>
            <person name="Zou J."/>
            <person name="Zhong X.J."/>
            <person name="Ran P.X."/>
            <person name="Zhong N.S."/>
            <person name="Liu Z.G."/>
            <person name="Tsui S.K.W."/>
        </authorList>
    </citation>
    <scope>NUCLEOTIDE SEQUENCE</scope>
    <source>
        <strain evidence="10">Derf</strain>
        <tissue evidence="10">Whole organism</tissue>
    </source>
</reference>
<organism evidence="10 11">
    <name type="scientific">Dermatophagoides farinae</name>
    <name type="common">American house dust mite</name>
    <dbReference type="NCBI Taxonomy" id="6954"/>
    <lineage>
        <taxon>Eukaryota</taxon>
        <taxon>Metazoa</taxon>
        <taxon>Ecdysozoa</taxon>
        <taxon>Arthropoda</taxon>
        <taxon>Chelicerata</taxon>
        <taxon>Arachnida</taxon>
        <taxon>Acari</taxon>
        <taxon>Acariformes</taxon>
        <taxon>Sarcoptiformes</taxon>
        <taxon>Astigmata</taxon>
        <taxon>Psoroptidia</taxon>
        <taxon>Analgoidea</taxon>
        <taxon>Pyroglyphidae</taxon>
        <taxon>Dermatophagoidinae</taxon>
        <taxon>Dermatophagoides</taxon>
    </lineage>
</organism>
<comment type="caution">
    <text evidence="10">The sequence shown here is derived from an EMBL/GenBank/DDBJ whole genome shotgun (WGS) entry which is preliminary data.</text>
</comment>
<dbReference type="GO" id="GO:0005777">
    <property type="term" value="C:peroxisome"/>
    <property type="evidence" value="ECO:0007669"/>
    <property type="project" value="UniProtKB-ARBA"/>
</dbReference>
<feature type="transmembrane region" description="Helical" evidence="8">
    <location>
        <begin position="154"/>
        <end position="172"/>
    </location>
</feature>
<dbReference type="InterPro" id="IPR013785">
    <property type="entry name" value="Aldolase_TIM"/>
</dbReference>
<evidence type="ECO:0000259" key="9">
    <source>
        <dbReference type="PROSITE" id="PS51349"/>
    </source>
</evidence>
<dbReference type="FunFam" id="3.20.20.70:FF:000056">
    <property type="entry name" value="hydroxyacid oxidase 2"/>
    <property type="match status" value="1"/>
</dbReference>